<proteinExistence type="predicted"/>
<dbReference type="InterPro" id="IPR051595">
    <property type="entry name" value="GH25_Enzymes"/>
</dbReference>
<dbReference type="PANTHER" id="PTHR23208:SF36">
    <property type="entry name" value="LYSOZYME-RELATED"/>
    <property type="match status" value="1"/>
</dbReference>
<keyword evidence="1" id="KW-0812">Transmembrane</keyword>
<feature type="transmembrane region" description="Helical" evidence="1">
    <location>
        <begin position="498"/>
        <end position="521"/>
    </location>
</feature>
<keyword evidence="2" id="KW-0732">Signal</keyword>
<evidence type="ECO:0000256" key="1">
    <source>
        <dbReference type="SAM" id="Phobius"/>
    </source>
</evidence>
<keyword evidence="4" id="KW-1185">Reference proteome</keyword>
<feature type="transmembrane region" description="Helical" evidence="1">
    <location>
        <begin position="471"/>
        <end position="492"/>
    </location>
</feature>
<evidence type="ECO:0000313" key="4">
    <source>
        <dbReference type="Proteomes" id="UP001176961"/>
    </source>
</evidence>
<organism evidence="3 4">
    <name type="scientific">Cylicocyclus nassatus</name>
    <name type="common">Nematode worm</name>
    <dbReference type="NCBI Taxonomy" id="53992"/>
    <lineage>
        <taxon>Eukaryota</taxon>
        <taxon>Metazoa</taxon>
        <taxon>Ecdysozoa</taxon>
        <taxon>Nematoda</taxon>
        <taxon>Chromadorea</taxon>
        <taxon>Rhabditida</taxon>
        <taxon>Rhabditina</taxon>
        <taxon>Rhabditomorpha</taxon>
        <taxon>Strongyloidea</taxon>
        <taxon>Strongylidae</taxon>
        <taxon>Cylicocyclus</taxon>
    </lineage>
</organism>
<dbReference type="InterPro" id="IPR017853">
    <property type="entry name" value="GH"/>
</dbReference>
<dbReference type="Gene3D" id="3.20.20.80">
    <property type="entry name" value="Glycosidases"/>
    <property type="match status" value="1"/>
</dbReference>
<dbReference type="SUPFAM" id="SSF51445">
    <property type="entry name" value="(Trans)glycosidases"/>
    <property type="match status" value="1"/>
</dbReference>
<keyword evidence="1" id="KW-1133">Transmembrane helix</keyword>
<reference evidence="3" key="1">
    <citation type="submission" date="2023-07" db="EMBL/GenBank/DDBJ databases">
        <authorList>
            <consortium name="CYATHOMIX"/>
        </authorList>
    </citation>
    <scope>NUCLEOTIDE SEQUENCE</scope>
    <source>
        <strain evidence="3">N/A</strain>
    </source>
</reference>
<feature type="transmembrane region" description="Helical" evidence="1">
    <location>
        <begin position="533"/>
        <end position="556"/>
    </location>
</feature>
<sequence length="580" mass="65143">MLLKYLLVGSISVIGVPVVTAEFVYAVDVPETQVIVPMSEAVAKCLKMSRYSAVFLRAFPPMSTKYYDRTICNSIANAKKVGLHVDLYMSPLPSPLALNATGVIDTFLRVLDACQETANRVWLKVTNSLMWGVDRERSVAFINNITREGEAHGIDIGIYTNEKDWNTITNYTDTLDFEPKLLWYYNVRNNGIDGETSMNFQDFEEFGPFSNNIGQGKQLVKVKQFGYSVSVCGMSVGRDTFEKGSLENKVSAPVASESQCCFGAYMLKLLQLFFLIYALELSIQKHVSDDEVILDFPLQSPQEEVVSFNEGLNRPSITNISQSCQGKGDTVACFFADSVKRISETLDFYYKKLREIFGWGGPGEQQGANANNSTGAVKNREILKLDEGLLEIEPGHQKLRLETETMHRRRKMDDDVKPGPPGFVALFTIPPPAKSPMVKKVHFQYPEKVVLEQRNDEDFCCRVTYKAASGVVIVLEGLYLLYYILLLVFAIVNHRQAWSVVILSVNLFLLILQVFIAAVGVWKEKPQLLQSHLIFLCLTLIWDLIMTTAFFILAVYPSAKENKLINYRGAEFNGPGFSVS</sequence>
<gene>
    <name evidence="3" type="ORF">CYNAS_LOCUS19836</name>
</gene>
<keyword evidence="1" id="KW-0472">Membrane</keyword>
<dbReference type="AlphaFoldDB" id="A0AA36HD97"/>
<comment type="caution">
    <text evidence="3">The sequence shown here is derived from an EMBL/GenBank/DDBJ whole genome shotgun (WGS) entry which is preliminary data.</text>
</comment>
<evidence type="ECO:0000256" key="2">
    <source>
        <dbReference type="SAM" id="SignalP"/>
    </source>
</evidence>
<evidence type="ECO:0000313" key="3">
    <source>
        <dbReference type="EMBL" id="CAJ0607853.1"/>
    </source>
</evidence>
<dbReference type="GO" id="GO:0045087">
    <property type="term" value="P:innate immune response"/>
    <property type="evidence" value="ECO:0007669"/>
    <property type="project" value="TreeGrafter"/>
</dbReference>
<feature type="signal peptide" evidence="2">
    <location>
        <begin position="1"/>
        <end position="21"/>
    </location>
</feature>
<protein>
    <submittedName>
        <fullName evidence="3">Uncharacterized protein</fullName>
    </submittedName>
</protein>
<dbReference type="Proteomes" id="UP001176961">
    <property type="component" value="Unassembled WGS sequence"/>
</dbReference>
<feature type="chain" id="PRO_5041279523" evidence="2">
    <location>
        <begin position="22"/>
        <end position="580"/>
    </location>
</feature>
<accession>A0AA36HD97</accession>
<dbReference type="GO" id="GO:0007165">
    <property type="term" value="P:signal transduction"/>
    <property type="evidence" value="ECO:0007669"/>
    <property type="project" value="TreeGrafter"/>
</dbReference>
<dbReference type="PANTHER" id="PTHR23208">
    <property type="entry name" value="LYSOZYME PROTEIN"/>
    <property type="match status" value="1"/>
</dbReference>
<dbReference type="EMBL" id="CATQJL010000316">
    <property type="protein sequence ID" value="CAJ0607853.1"/>
    <property type="molecule type" value="Genomic_DNA"/>
</dbReference>
<name>A0AA36HD97_CYLNA</name>